<sequence length="33" mass="3573">MSSSSRRESRTLPAAALMASQNVVLMVLASDHR</sequence>
<proteinExistence type="predicted"/>
<name>A0ABU2BNT3_9MICC</name>
<keyword evidence="2" id="KW-1185">Reference proteome</keyword>
<dbReference type="Proteomes" id="UP001183817">
    <property type="component" value="Unassembled WGS sequence"/>
</dbReference>
<organism evidence="1 2">
    <name type="scientific">Paeniglutamicibacter sulfureus</name>
    <dbReference type="NCBI Taxonomy" id="43666"/>
    <lineage>
        <taxon>Bacteria</taxon>
        <taxon>Bacillati</taxon>
        <taxon>Actinomycetota</taxon>
        <taxon>Actinomycetes</taxon>
        <taxon>Micrococcales</taxon>
        <taxon>Micrococcaceae</taxon>
        <taxon>Paeniglutamicibacter</taxon>
    </lineage>
</organism>
<dbReference type="EMBL" id="JAVDYI010000001">
    <property type="protein sequence ID" value="MDR7360317.1"/>
    <property type="molecule type" value="Genomic_DNA"/>
</dbReference>
<evidence type="ECO:0000313" key="2">
    <source>
        <dbReference type="Proteomes" id="UP001183817"/>
    </source>
</evidence>
<reference evidence="1 2" key="1">
    <citation type="submission" date="2023-07" db="EMBL/GenBank/DDBJ databases">
        <title>Sequencing the genomes of 1000 actinobacteria strains.</title>
        <authorList>
            <person name="Klenk H.-P."/>
        </authorList>
    </citation>
    <scope>NUCLEOTIDE SEQUENCE [LARGE SCALE GENOMIC DNA]</scope>
    <source>
        <strain evidence="1 2">DSM 20167</strain>
    </source>
</reference>
<gene>
    <name evidence="1" type="ORF">J2S64_004008</name>
</gene>
<accession>A0ABU2BNT3</accession>
<comment type="caution">
    <text evidence="1">The sequence shown here is derived from an EMBL/GenBank/DDBJ whole genome shotgun (WGS) entry which is preliminary data.</text>
</comment>
<evidence type="ECO:0000313" key="1">
    <source>
        <dbReference type="EMBL" id="MDR7360317.1"/>
    </source>
</evidence>
<protein>
    <submittedName>
        <fullName evidence="1">Uncharacterized protein</fullName>
    </submittedName>
</protein>